<keyword evidence="2" id="KW-0472">Membrane</keyword>
<keyword evidence="2" id="KW-1133">Transmembrane helix</keyword>
<evidence type="ECO:0000256" key="2">
    <source>
        <dbReference type="SAM" id="Phobius"/>
    </source>
</evidence>
<feature type="region of interest" description="Disordered" evidence="1">
    <location>
        <begin position="1"/>
        <end position="31"/>
    </location>
</feature>
<accession>A0A5N6A180</accession>
<keyword evidence="2" id="KW-0812">Transmembrane</keyword>
<feature type="compositionally biased region" description="Pro residues" evidence="1">
    <location>
        <begin position="113"/>
        <end position="124"/>
    </location>
</feature>
<feature type="transmembrane region" description="Helical" evidence="2">
    <location>
        <begin position="33"/>
        <end position="54"/>
    </location>
</feature>
<proteinExistence type="predicted"/>
<evidence type="ECO:0000313" key="4">
    <source>
        <dbReference type="Proteomes" id="UP000314251"/>
    </source>
</evidence>
<keyword evidence="4" id="KW-1185">Reference proteome</keyword>
<evidence type="ECO:0000256" key="1">
    <source>
        <dbReference type="SAM" id="MobiDB-lite"/>
    </source>
</evidence>
<dbReference type="Proteomes" id="UP000314251">
    <property type="component" value="Unassembled WGS sequence"/>
</dbReference>
<dbReference type="EMBL" id="VDLY02000016">
    <property type="protein sequence ID" value="KAB8161972.1"/>
    <property type="molecule type" value="Genomic_DNA"/>
</dbReference>
<name>A0A5N6A180_9ACTN</name>
<evidence type="ECO:0000313" key="3">
    <source>
        <dbReference type="EMBL" id="KAB8161972.1"/>
    </source>
</evidence>
<feature type="compositionally biased region" description="Pro residues" evidence="1">
    <location>
        <begin position="17"/>
        <end position="29"/>
    </location>
</feature>
<protein>
    <submittedName>
        <fullName evidence="3">Uncharacterized protein</fullName>
    </submittedName>
</protein>
<sequence>MCSVLLPDAPLSANLPVEPPRSSRPPGPPERQAAVFCTVLAVALAAGAAGGLVLRSGAEAPPGATPRQEVRGWRLAGGRLVPLGEAEVFAAYCTDPTTGEPLPPEHGVRYRPAPRPPAGDCPGA</sequence>
<organism evidence="3 4">
    <name type="scientific">Streptomyces mimosae</name>
    <dbReference type="NCBI Taxonomy" id="2586635"/>
    <lineage>
        <taxon>Bacteria</taxon>
        <taxon>Bacillati</taxon>
        <taxon>Actinomycetota</taxon>
        <taxon>Actinomycetes</taxon>
        <taxon>Kitasatosporales</taxon>
        <taxon>Streptomycetaceae</taxon>
        <taxon>Streptomyces</taxon>
    </lineage>
</organism>
<feature type="region of interest" description="Disordered" evidence="1">
    <location>
        <begin position="95"/>
        <end position="124"/>
    </location>
</feature>
<comment type="caution">
    <text evidence="3">The sequence shown here is derived from an EMBL/GenBank/DDBJ whole genome shotgun (WGS) entry which is preliminary data.</text>
</comment>
<reference evidence="3" key="1">
    <citation type="submission" date="2019-10" db="EMBL/GenBank/DDBJ databases">
        <title>Nonomuraea sp. nov., isolated from Phyllanthus amarus.</title>
        <authorList>
            <person name="Klykleung N."/>
            <person name="Tanasupawat S."/>
        </authorList>
    </citation>
    <scope>NUCLEOTIDE SEQUENCE [LARGE SCALE GENOMIC DNA]</scope>
    <source>
        <strain evidence="3">3MP-10</strain>
    </source>
</reference>
<dbReference type="OrthoDB" id="3428054at2"/>
<dbReference type="AlphaFoldDB" id="A0A5N6A180"/>
<gene>
    <name evidence="3" type="ORF">FH607_023175</name>
</gene>